<evidence type="ECO:0000256" key="7">
    <source>
        <dbReference type="SAM" id="Phobius"/>
    </source>
</evidence>
<dbReference type="InterPro" id="IPR008972">
    <property type="entry name" value="Cupredoxin"/>
</dbReference>
<dbReference type="Gramene" id="KRH03675">
    <property type="protein sequence ID" value="KRH03675"/>
    <property type="gene ID" value="GLYMA_17G112900"/>
</dbReference>
<name>K7ML47_SOYBN</name>
<protein>
    <recommendedName>
        <fullName evidence="8">Phytocyanin domain-containing protein</fullName>
    </recommendedName>
</protein>
<dbReference type="PROSITE" id="PS00196">
    <property type="entry name" value="COPPER_BLUE"/>
    <property type="match status" value="1"/>
</dbReference>
<feature type="compositionally biased region" description="Basic residues" evidence="6">
    <location>
        <begin position="12"/>
        <end position="24"/>
    </location>
</feature>
<reference evidence="9 10" key="1">
    <citation type="journal article" date="2010" name="Nature">
        <title>Genome sequence of the palaeopolyploid soybean.</title>
        <authorList>
            <person name="Schmutz J."/>
            <person name="Cannon S.B."/>
            <person name="Schlueter J."/>
            <person name="Ma J."/>
            <person name="Mitros T."/>
            <person name="Nelson W."/>
            <person name="Hyten D.L."/>
            <person name="Song Q."/>
            <person name="Thelen J.J."/>
            <person name="Cheng J."/>
            <person name="Xu D."/>
            <person name="Hellsten U."/>
            <person name="May G.D."/>
            <person name="Yu Y."/>
            <person name="Sakurai T."/>
            <person name="Umezawa T."/>
            <person name="Bhattacharyya M.K."/>
            <person name="Sandhu D."/>
            <person name="Valliyodan B."/>
            <person name="Lindquist E."/>
            <person name="Peto M."/>
            <person name="Grant D."/>
            <person name="Shu S."/>
            <person name="Goodstein D."/>
            <person name="Barry K."/>
            <person name="Futrell-Griggs M."/>
            <person name="Abernathy B."/>
            <person name="Du J."/>
            <person name="Tian Z."/>
            <person name="Zhu L."/>
            <person name="Gill N."/>
            <person name="Joshi T."/>
            <person name="Libault M."/>
            <person name="Sethuraman A."/>
            <person name="Zhang X.-C."/>
            <person name="Shinozaki K."/>
            <person name="Nguyen H.T."/>
            <person name="Wing R.A."/>
            <person name="Cregan P."/>
            <person name="Specht J."/>
            <person name="Grimwood J."/>
            <person name="Rokhsar D."/>
            <person name="Stacey G."/>
            <person name="Shoemaker R.C."/>
            <person name="Jackson S.A."/>
        </authorList>
    </citation>
    <scope>NUCLEOTIDE SEQUENCE [LARGE SCALE GENOMIC DNA]</scope>
    <source>
        <strain evidence="10">cv. Williams 82</strain>
        <tissue evidence="9">Callus</tissue>
    </source>
</reference>
<dbReference type="KEGG" id="gmx:100807820"/>
<dbReference type="RefSeq" id="XP_003549750.2">
    <property type="nucleotide sequence ID" value="XM_003549702.5"/>
</dbReference>
<keyword evidence="7" id="KW-0812">Transmembrane</keyword>
<dbReference type="eggNOG" id="ENOG502QVXK">
    <property type="taxonomic scope" value="Eukaryota"/>
</dbReference>
<keyword evidence="7" id="KW-0472">Membrane</keyword>
<proteinExistence type="predicted"/>
<dbReference type="EnsemblPlants" id="KRH03675">
    <property type="protein sequence ID" value="KRH03675"/>
    <property type="gene ID" value="GLYMA_17G112900"/>
</dbReference>
<evidence type="ECO:0000256" key="5">
    <source>
        <dbReference type="ARBA" id="ARBA00023180"/>
    </source>
</evidence>
<dbReference type="EMBL" id="CM000850">
    <property type="protein sequence ID" value="KRH03675.1"/>
    <property type="molecule type" value="Genomic_DNA"/>
</dbReference>
<feature type="transmembrane region" description="Helical" evidence="7">
    <location>
        <begin position="217"/>
        <end position="239"/>
    </location>
</feature>
<keyword evidence="2" id="KW-0479">Metal-binding</keyword>
<dbReference type="OMA" id="HALIMFM"/>
<keyword evidence="3" id="KW-0249">Electron transport</keyword>
<evidence type="ECO:0000313" key="11">
    <source>
        <dbReference type="Proteomes" id="UP000008827"/>
    </source>
</evidence>
<keyword evidence="5" id="KW-0325">Glycoprotein</keyword>
<dbReference type="OrthoDB" id="5421909at2759"/>
<dbReference type="CDD" id="cd13920">
    <property type="entry name" value="Stellacyanin"/>
    <property type="match status" value="1"/>
</dbReference>
<feature type="domain" description="Phytocyanin" evidence="8">
    <location>
        <begin position="87"/>
        <end position="189"/>
    </location>
</feature>
<dbReference type="GO" id="GO:0009055">
    <property type="term" value="F:electron transfer activity"/>
    <property type="evidence" value="ECO:0007669"/>
    <property type="project" value="InterPro"/>
</dbReference>
<dbReference type="Proteomes" id="UP000008827">
    <property type="component" value="Chromosome 17"/>
</dbReference>
<dbReference type="Pfam" id="PF02298">
    <property type="entry name" value="Cu_bind_like"/>
    <property type="match status" value="1"/>
</dbReference>
<dbReference type="GO" id="GO:0046872">
    <property type="term" value="F:metal ion binding"/>
    <property type="evidence" value="ECO:0007669"/>
    <property type="project" value="UniProtKB-KW"/>
</dbReference>
<evidence type="ECO:0000256" key="6">
    <source>
        <dbReference type="SAM" id="MobiDB-lite"/>
    </source>
</evidence>
<organism evidence="9">
    <name type="scientific">Glycine max</name>
    <name type="common">Soybean</name>
    <name type="synonym">Glycine hispida</name>
    <dbReference type="NCBI Taxonomy" id="3847"/>
    <lineage>
        <taxon>Eukaryota</taxon>
        <taxon>Viridiplantae</taxon>
        <taxon>Streptophyta</taxon>
        <taxon>Embryophyta</taxon>
        <taxon>Tracheophyta</taxon>
        <taxon>Spermatophyta</taxon>
        <taxon>Magnoliopsida</taxon>
        <taxon>eudicotyledons</taxon>
        <taxon>Gunneridae</taxon>
        <taxon>Pentapetalae</taxon>
        <taxon>rosids</taxon>
        <taxon>fabids</taxon>
        <taxon>Fabales</taxon>
        <taxon>Fabaceae</taxon>
        <taxon>Papilionoideae</taxon>
        <taxon>50 kb inversion clade</taxon>
        <taxon>NPAAA clade</taxon>
        <taxon>indigoferoid/millettioid clade</taxon>
        <taxon>Phaseoleae</taxon>
        <taxon>Glycine</taxon>
        <taxon>Glycine subgen. Soja</taxon>
    </lineage>
</organism>
<dbReference type="PROSITE" id="PS51485">
    <property type="entry name" value="PHYTOCYANIN"/>
    <property type="match status" value="1"/>
</dbReference>
<feature type="region of interest" description="Disordered" evidence="6">
    <location>
        <begin position="189"/>
        <end position="212"/>
    </location>
</feature>
<sequence length="242" mass="25340">MAFNVTSSYTIRRTRRKNQQKRSSPRIQQGRPHLQEHIAMSRNLLLVLFAVATFLHGSEAQAPAPKATSPISPPRSTPAPGPSSGSVTYTVGETAGWIVPGNASFYPAWASAKNFKVGDILVFNYPSNAHNVEEVTKANYDSCSSASPIATFTTPPARVPLSKSGEHYYICGIPGHCLGGQKLSINVTGGSTATAPTTPSSPSPSGAVSPPPQNSAAASLGLVGVSATLLSVAAAFFYYSIY</sequence>
<evidence type="ECO:0000256" key="3">
    <source>
        <dbReference type="ARBA" id="ARBA00022982"/>
    </source>
</evidence>
<evidence type="ECO:0000256" key="1">
    <source>
        <dbReference type="ARBA" id="ARBA00022448"/>
    </source>
</evidence>
<dbReference type="InterPro" id="IPR003245">
    <property type="entry name" value="Phytocyanin_dom"/>
</dbReference>
<dbReference type="PANTHER" id="PTHR33021">
    <property type="entry name" value="BLUE COPPER PROTEIN"/>
    <property type="match status" value="1"/>
</dbReference>
<dbReference type="AlphaFoldDB" id="K7ML47"/>
<dbReference type="GO" id="GO:0005886">
    <property type="term" value="C:plasma membrane"/>
    <property type="evidence" value="ECO:0000318"/>
    <property type="project" value="GO_Central"/>
</dbReference>
<feature type="compositionally biased region" description="Polar residues" evidence="6">
    <location>
        <begin position="1"/>
        <end position="11"/>
    </location>
</feature>
<keyword evidence="1" id="KW-0813">Transport</keyword>
<dbReference type="PANTHER" id="PTHR33021:SF496">
    <property type="entry name" value="OS08G0482700 PROTEIN"/>
    <property type="match status" value="1"/>
</dbReference>
<keyword evidence="11" id="KW-1185">Reference proteome</keyword>
<reference evidence="9" key="3">
    <citation type="submission" date="2018-07" db="EMBL/GenBank/DDBJ databases">
        <title>WGS assembly of Glycine max.</title>
        <authorList>
            <person name="Schmutz J."/>
            <person name="Cannon S."/>
            <person name="Schlueter J."/>
            <person name="Ma J."/>
            <person name="Mitros T."/>
            <person name="Nelson W."/>
            <person name="Hyten D."/>
            <person name="Song Q."/>
            <person name="Thelen J."/>
            <person name="Cheng J."/>
            <person name="Xu D."/>
            <person name="Hellsten U."/>
            <person name="May G."/>
            <person name="Yu Y."/>
            <person name="Sakurai T."/>
            <person name="Umezawa T."/>
            <person name="Bhattacharyya M."/>
            <person name="Sandhu D."/>
            <person name="Valliyodan B."/>
            <person name="Lindquist E."/>
            <person name="Peto M."/>
            <person name="Grant D."/>
            <person name="Shu S."/>
            <person name="Goodstein D."/>
            <person name="Barry K."/>
            <person name="Futrell-Griggs M."/>
            <person name="Abernathy B."/>
            <person name="Du J."/>
            <person name="Tian Z."/>
            <person name="Zhu L."/>
            <person name="Gill N."/>
            <person name="Joshi T."/>
            <person name="Libault M."/>
            <person name="Sethuraman A."/>
            <person name="Zhang X."/>
            <person name="Shinozaki K."/>
            <person name="Nguyen H."/>
            <person name="Wing R."/>
            <person name="Cregan P."/>
            <person name="Specht J."/>
            <person name="Grimwood J."/>
            <person name="Rokhsar D."/>
            <person name="Stacey G."/>
            <person name="Shoemaker R."/>
            <person name="Jackson S."/>
        </authorList>
    </citation>
    <scope>NUCLEOTIDE SEQUENCE</scope>
    <source>
        <tissue evidence="9">Callus</tissue>
    </source>
</reference>
<dbReference type="FunFam" id="2.60.40.420:FF:000003">
    <property type="entry name" value="Blue copper"/>
    <property type="match status" value="1"/>
</dbReference>
<evidence type="ECO:0000256" key="2">
    <source>
        <dbReference type="ARBA" id="ARBA00022723"/>
    </source>
</evidence>
<feature type="region of interest" description="Disordered" evidence="6">
    <location>
        <begin position="62"/>
        <end position="86"/>
    </location>
</feature>
<dbReference type="SUPFAM" id="SSF49503">
    <property type="entry name" value="Cupredoxins"/>
    <property type="match status" value="1"/>
</dbReference>
<evidence type="ECO:0000256" key="4">
    <source>
        <dbReference type="ARBA" id="ARBA00023008"/>
    </source>
</evidence>
<dbReference type="GeneID" id="100807820"/>
<gene>
    <name evidence="10" type="primary">LOC100807820</name>
    <name evidence="9" type="ORF">GLYMA_17G112900</name>
</gene>
<dbReference type="HOGENOM" id="CLU_1148935_0_0_1"/>
<dbReference type="InterPro" id="IPR039391">
    <property type="entry name" value="Phytocyanin-like"/>
</dbReference>
<dbReference type="STRING" id="3847.K7ML47"/>
<dbReference type="SMR" id="K7ML47"/>
<evidence type="ECO:0000313" key="9">
    <source>
        <dbReference type="EMBL" id="KRH03675.1"/>
    </source>
</evidence>
<feature type="compositionally biased region" description="Pro residues" evidence="6">
    <location>
        <begin position="71"/>
        <end position="81"/>
    </location>
</feature>
<feature type="compositionally biased region" description="Low complexity" evidence="6">
    <location>
        <begin position="189"/>
        <end position="208"/>
    </location>
</feature>
<reference evidence="10" key="2">
    <citation type="submission" date="2018-02" db="UniProtKB">
        <authorList>
            <consortium name="EnsemblPlants"/>
        </authorList>
    </citation>
    <scope>IDENTIFICATION</scope>
    <source>
        <strain evidence="10">Williams 82</strain>
    </source>
</reference>
<keyword evidence="4" id="KW-0186">Copper</keyword>
<dbReference type="PaxDb" id="3847-GLYMA17G12150.2"/>
<dbReference type="Gene3D" id="2.60.40.420">
    <property type="entry name" value="Cupredoxins - blue copper proteins"/>
    <property type="match status" value="1"/>
</dbReference>
<feature type="region of interest" description="Disordered" evidence="6">
    <location>
        <begin position="1"/>
        <end position="33"/>
    </location>
</feature>
<evidence type="ECO:0000259" key="8">
    <source>
        <dbReference type="PROSITE" id="PS51485"/>
    </source>
</evidence>
<evidence type="ECO:0000313" key="10">
    <source>
        <dbReference type="EnsemblPlants" id="KRH03675"/>
    </source>
</evidence>
<dbReference type="InterPro" id="IPR028871">
    <property type="entry name" value="BlueCu_1_BS"/>
</dbReference>
<keyword evidence="7" id="KW-1133">Transmembrane helix</keyword>
<accession>K7ML47</accession>